<keyword evidence="3" id="KW-1185">Reference proteome</keyword>
<keyword evidence="1" id="KW-0472">Membrane</keyword>
<organism evidence="2 3">
    <name type="scientific">Triangularia setosa</name>
    <dbReference type="NCBI Taxonomy" id="2587417"/>
    <lineage>
        <taxon>Eukaryota</taxon>
        <taxon>Fungi</taxon>
        <taxon>Dikarya</taxon>
        <taxon>Ascomycota</taxon>
        <taxon>Pezizomycotina</taxon>
        <taxon>Sordariomycetes</taxon>
        <taxon>Sordariomycetidae</taxon>
        <taxon>Sordariales</taxon>
        <taxon>Podosporaceae</taxon>
        <taxon>Triangularia</taxon>
    </lineage>
</organism>
<dbReference type="AlphaFoldDB" id="A0AAN6VY64"/>
<keyword evidence="1" id="KW-1133">Transmembrane helix</keyword>
<proteinExistence type="predicted"/>
<accession>A0AAN6VY64</accession>
<evidence type="ECO:0000313" key="3">
    <source>
        <dbReference type="Proteomes" id="UP001302321"/>
    </source>
</evidence>
<keyword evidence="1" id="KW-0812">Transmembrane</keyword>
<gene>
    <name evidence="2" type="ORF">QBC36DRAFT_224618</name>
</gene>
<comment type="caution">
    <text evidence="2">The sequence shown here is derived from an EMBL/GenBank/DDBJ whole genome shotgun (WGS) entry which is preliminary data.</text>
</comment>
<dbReference type="EMBL" id="MU866548">
    <property type="protein sequence ID" value="KAK4171515.1"/>
    <property type="molecule type" value="Genomic_DNA"/>
</dbReference>
<sequence length="633" mass="70166">MASGSIPYAFPDKTSYHLLVPFYAPSNERGSVWAVAMDDRSGTIFASALTTMFTLIFGYIWILIVTIVVFFEGDRKLRRYVALLTIWNIDKPWNAFKEMAQYSWACFWGDSRKKPDRSRDWGEFFYGLIVAALALLVTLSSLAVSIYVPSLMRLGNMAPANSDVLYFPNSPQTPQERIDQFGVKVPAVMRALGSATIARDQILQKVTITSSSLFPNNDTTPNPNFQMGWNYTLTGVDFGFQYAPGLGLSIVGSCTTEYGWLSPDDTFPNLNETYRLWGGEVNLTVFSDQSTITLTPVGTFTGHPSNGIQANTDGNLTFAVTIGSVHRASLNSGTDPWYLTSPRPEPNSSFPAAEHNASHWIQPSRPVLSCWEQRLWSYKGSTTVRGNETGTLTRPDLSPPLVRVLRTALARPMLVTVGIHAGDSSLLCRTTSSRGVIDASKCSIYTDMERLILASYVSTQNIFTDTTLFPSGTTYPNVFRFNTSTQSHEAGTADFVVRSPDVRTFSMVGIIIVSVALVTLFLVRFIAARLLGWGCLGHHNVWRRMEVLSAPQLFRNLFEGGTNKPGKHNEYWPCDKVYPVGRDDREFKLVECVTRKKGTRECVGHIDKPHLGRGGNLEKRDGKEGVVAGVSEV</sequence>
<evidence type="ECO:0000313" key="2">
    <source>
        <dbReference type="EMBL" id="KAK4171515.1"/>
    </source>
</evidence>
<feature type="transmembrane region" description="Helical" evidence="1">
    <location>
        <begin position="44"/>
        <end position="71"/>
    </location>
</feature>
<feature type="transmembrane region" description="Helical" evidence="1">
    <location>
        <begin position="505"/>
        <end position="523"/>
    </location>
</feature>
<name>A0AAN6VY64_9PEZI</name>
<feature type="transmembrane region" description="Helical" evidence="1">
    <location>
        <begin position="124"/>
        <end position="148"/>
    </location>
</feature>
<reference evidence="2" key="2">
    <citation type="submission" date="2023-05" db="EMBL/GenBank/DDBJ databases">
        <authorList>
            <consortium name="Lawrence Berkeley National Laboratory"/>
            <person name="Steindorff A."/>
            <person name="Hensen N."/>
            <person name="Bonometti L."/>
            <person name="Westerberg I."/>
            <person name="Brannstrom I.O."/>
            <person name="Guillou S."/>
            <person name="Cros-Aarteil S."/>
            <person name="Calhoun S."/>
            <person name="Haridas S."/>
            <person name="Kuo A."/>
            <person name="Mondo S."/>
            <person name="Pangilinan J."/>
            <person name="Riley R."/>
            <person name="Labutti K."/>
            <person name="Andreopoulos B."/>
            <person name="Lipzen A."/>
            <person name="Chen C."/>
            <person name="Yanf M."/>
            <person name="Daum C."/>
            <person name="Ng V."/>
            <person name="Clum A."/>
            <person name="Ohm R."/>
            <person name="Martin F."/>
            <person name="Silar P."/>
            <person name="Natvig D."/>
            <person name="Lalanne C."/>
            <person name="Gautier V."/>
            <person name="Ament-Velasquez S.L."/>
            <person name="Kruys A."/>
            <person name="Hutchinson M.I."/>
            <person name="Powell A.J."/>
            <person name="Barry K."/>
            <person name="Miller A.N."/>
            <person name="Grigoriev I.V."/>
            <person name="Debuchy R."/>
            <person name="Gladieux P."/>
            <person name="Thoren M.H."/>
            <person name="Johannesson H."/>
        </authorList>
    </citation>
    <scope>NUCLEOTIDE SEQUENCE</scope>
    <source>
        <strain evidence="2">CBS 892.96</strain>
    </source>
</reference>
<evidence type="ECO:0000256" key="1">
    <source>
        <dbReference type="SAM" id="Phobius"/>
    </source>
</evidence>
<protein>
    <submittedName>
        <fullName evidence="2">Uncharacterized protein</fullName>
    </submittedName>
</protein>
<dbReference type="Proteomes" id="UP001302321">
    <property type="component" value="Unassembled WGS sequence"/>
</dbReference>
<reference evidence="2" key="1">
    <citation type="journal article" date="2023" name="Mol. Phylogenet. Evol.">
        <title>Genome-scale phylogeny and comparative genomics of the fungal order Sordariales.</title>
        <authorList>
            <person name="Hensen N."/>
            <person name="Bonometti L."/>
            <person name="Westerberg I."/>
            <person name="Brannstrom I.O."/>
            <person name="Guillou S."/>
            <person name="Cros-Aarteil S."/>
            <person name="Calhoun S."/>
            <person name="Haridas S."/>
            <person name="Kuo A."/>
            <person name="Mondo S."/>
            <person name="Pangilinan J."/>
            <person name="Riley R."/>
            <person name="LaButti K."/>
            <person name="Andreopoulos B."/>
            <person name="Lipzen A."/>
            <person name="Chen C."/>
            <person name="Yan M."/>
            <person name="Daum C."/>
            <person name="Ng V."/>
            <person name="Clum A."/>
            <person name="Steindorff A."/>
            <person name="Ohm R.A."/>
            <person name="Martin F."/>
            <person name="Silar P."/>
            <person name="Natvig D.O."/>
            <person name="Lalanne C."/>
            <person name="Gautier V."/>
            <person name="Ament-Velasquez S.L."/>
            <person name="Kruys A."/>
            <person name="Hutchinson M.I."/>
            <person name="Powell A.J."/>
            <person name="Barry K."/>
            <person name="Miller A.N."/>
            <person name="Grigoriev I.V."/>
            <person name="Debuchy R."/>
            <person name="Gladieux P."/>
            <person name="Hiltunen Thoren M."/>
            <person name="Johannesson H."/>
        </authorList>
    </citation>
    <scope>NUCLEOTIDE SEQUENCE</scope>
    <source>
        <strain evidence="2">CBS 892.96</strain>
    </source>
</reference>